<dbReference type="CDD" id="cd05819">
    <property type="entry name" value="NHL"/>
    <property type="match status" value="1"/>
</dbReference>
<dbReference type="InterPro" id="IPR011042">
    <property type="entry name" value="6-blade_b-propeller_TolB-like"/>
</dbReference>
<accession>A0A815BCG5</accession>
<comment type="caution">
    <text evidence="6">The sequence shown here is derived from an EMBL/GenBank/DDBJ whole genome shotgun (WGS) entry which is preliminary data.</text>
</comment>
<feature type="repeat" description="NHL" evidence="4">
    <location>
        <begin position="439"/>
        <end position="470"/>
    </location>
</feature>
<dbReference type="EMBL" id="CAJOBB010006004">
    <property type="protein sequence ID" value="CAF4147806.1"/>
    <property type="molecule type" value="Genomic_DNA"/>
</dbReference>
<dbReference type="Proteomes" id="UP000663868">
    <property type="component" value="Unassembled WGS sequence"/>
</dbReference>
<dbReference type="Pfam" id="PF01436">
    <property type="entry name" value="NHL"/>
    <property type="match status" value="2"/>
</dbReference>
<feature type="repeat" description="NHL" evidence="4">
    <location>
        <begin position="193"/>
        <end position="229"/>
    </location>
</feature>
<dbReference type="GO" id="GO:0005576">
    <property type="term" value="C:extracellular region"/>
    <property type="evidence" value="ECO:0007669"/>
    <property type="project" value="TreeGrafter"/>
</dbReference>
<evidence type="ECO:0000256" key="2">
    <source>
        <dbReference type="ARBA" id="ARBA00022737"/>
    </source>
</evidence>
<evidence type="ECO:0000256" key="5">
    <source>
        <dbReference type="SAM" id="Coils"/>
    </source>
</evidence>
<evidence type="ECO:0000313" key="7">
    <source>
        <dbReference type="EMBL" id="CAF4147806.1"/>
    </source>
</evidence>
<evidence type="ECO:0000256" key="1">
    <source>
        <dbReference type="ARBA" id="ARBA00022729"/>
    </source>
</evidence>
<evidence type="ECO:0000313" key="6">
    <source>
        <dbReference type="EMBL" id="CAF1268540.1"/>
    </source>
</evidence>
<dbReference type="Proteomes" id="UP000663860">
    <property type="component" value="Unassembled WGS sequence"/>
</dbReference>
<dbReference type="AlphaFoldDB" id="A0A815BCG5"/>
<name>A0A815BCG5_9BILA</name>
<evidence type="ECO:0000256" key="4">
    <source>
        <dbReference type="PROSITE-ProRule" id="PRU00504"/>
    </source>
</evidence>
<organism evidence="6 8">
    <name type="scientific">Adineta steineri</name>
    <dbReference type="NCBI Taxonomy" id="433720"/>
    <lineage>
        <taxon>Eukaryota</taxon>
        <taxon>Metazoa</taxon>
        <taxon>Spiralia</taxon>
        <taxon>Gnathifera</taxon>
        <taxon>Rotifera</taxon>
        <taxon>Eurotatoria</taxon>
        <taxon>Bdelloidea</taxon>
        <taxon>Adinetida</taxon>
        <taxon>Adinetidae</taxon>
        <taxon>Adineta</taxon>
    </lineage>
</organism>
<protein>
    <recommendedName>
        <fullName evidence="9">NHL repeat protein</fullName>
    </recommendedName>
</protein>
<keyword evidence="5" id="KW-0175">Coiled coil</keyword>
<feature type="coiled-coil region" evidence="5">
    <location>
        <begin position="38"/>
        <end position="65"/>
    </location>
</feature>
<sequence length="471" mass="54034">MAMANNKTQCFACRKEKITYPCEGCSQRFCFVDLAEHKQILNDELNHIINNYDQFKQAINEQKQNPQNHSLIKQIDQWGKDSIEKIQQKAQDCREIVIKSLQTFIDDIGTKFNNLSEQIKHIHKENDFNEINLNYLRNQLKKITEELNDPTNISIPQNSSSFINEISIISSNKPKFNKWKQNAITVAGGNGQGQELNQINKPVGIFIDKKKNIFIADCYNHRIIKWKYNAEEGQMIAGADRQGYRMDQLYNPTDLIVDQQNHSIIIADRNNRRVIQWLNQKQQILVHNIDCLGLAVDKYGFLYVNDWKNNEVRRWKMGEYNNEGILVAGGNGQGNQLNQLNYPTFLFVDEEQSVYVSDWESHRVMKWRKGAKEGILVAGGNGEGKNLNQLSLPEGVIVDDLGQIYVADSGNHRVMRWCEGKEEGEVVVGGNGAGNQSNQLNCPTGLCFDDEESLYVADYSNHRIQKFEIVL</sequence>
<dbReference type="PANTHER" id="PTHR10680:SF28">
    <property type="entry name" value="SMP-30_GLUCONOLACTONASE_LRE-LIKE REGION DOMAIN-CONTAINING PROTEIN"/>
    <property type="match status" value="1"/>
</dbReference>
<evidence type="ECO:0000313" key="8">
    <source>
        <dbReference type="Proteomes" id="UP000663860"/>
    </source>
</evidence>
<reference evidence="6" key="1">
    <citation type="submission" date="2021-02" db="EMBL/GenBank/DDBJ databases">
        <authorList>
            <person name="Nowell W R."/>
        </authorList>
    </citation>
    <scope>NUCLEOTIDE SEQUENCE</scope>
</reference>
<dbReference type="PROSITE" id="PS51125">
    <property type="entry name" value="NHL"/>
    <property type="match status" value="3"/>
</dbReference>
<dbReference type="SUPFAM" id="SSF63825">
    <property type="entry name" value="YWTD domain"/>
    <property type="match status" value="1"/>
</dbReference>
<dbReference type="PANTHER" id="PTHR10680">
    <property type="entry name" value="PEPTIDYL-GLYCINE ALPHA-AMIDATING MONOOXYGENASE"/>
    <property type="match status" value="1"/>
</dbReference>
<keyword evidence="3" id="KW-0325">Glycoprotein</keyword>
<keyword evidence="1" id="KW-0732">Signal</keyword>
<keyword evidence="2" id="KW-0677">Repeat</keyword>
<dbReference type="InterPro" id="IPR001258">
    <property type="entry name" value="NHL_repeat"/>
</dbReference>
<dbReference type="Gene3D" id="2.120.10.30">
    <property type="entry name" value="TolB, C-terminal domain"/>
    <property type="match status" value="2"/>
</dbReference>
<evidence type="ECO:0008006" key="9">
    <source>
        <dbReference type="Google" id="ProtNLM"/>
    </source>
</evidence>
<dbReference type="EMBL" id="CAJNOE010000554">
    <property type="protein sequence ID" value="CAF1268540.1"/>
    <property type="molecule type" value="Genomic_DNA"/>
</dbReference>
<dbReference type="Gene3D" id="2.40.10.500">
    <property type="match status" value="1"/>
</dbReference>
<feature type="repeat" description="NHL" evidence="4">
    <location>
        <begin position="384"/>
        <end position="414"/>
    </location>
</feature>
<evidence type="ECO:0000256" key="3">
    <source>
        <dbReference type="ARBA" id="ARBA00023180"/>
    </source>
</evidence>
<gene>
    <name evidence="6" type="ORF">IZO911_LOCUS32293</name>
    <name evidence="7" type="ORF">KXQ929_LOCUS37081</name>
</gene>
<proteinExistence type="predicted"/>